<sequence length="77" mass="9058">MCAKFAALNILDIYIDTICNNVKNNLLSSAEEVHWIESREYKPWVKTEIMDLCETIPELRSTRVWTLGKSTRERTLR</sequence>
<dbReference type="AlphaFoldDB" id="A0A9D3XW54"/>
<accession>A0A9D3XW54</accession>
<reference evidence="1" key="2">
    <citation type="submission" date="2020-11" db="EMBL/GenBank/DDBJ databases">
        <authorList>
            <person name="McCartney M.A."/>
            <person name="Auch B."/>
            <person name="Kono T."/>
            <person name="Mallez S."/>
            <person name="Becker A."/>
            <person name="Gohl D.M."/>
            <person name="Silverstein K.A.T."/>
            <person name="Koren S."/>
            <person name="Bechman K.B."/>
            <person name="Herman A."/>
            <person name="Abrahante J.E."/>
            <person name="Garbe J."/>
        </authorList>
    </citation>
    <scope>NUCLEOTIDE SEQUENCE</scope>
    <source>
        <strain evidence="1">Duluth1</strain>
        <tissue evidence="1">Whole animal</tissue>
    </source>
</reference>
<protein>
    <submittedName>
        <fullName evidence="1">Uncharacterized protein</fullName>
    </submittedName>
</protein>
<proteinExistence type="predicted"/>
<gene>
    <name evidence="1" type="ORF">DPMN_190864</name>
</gene>
<keyword evidence="2" id="KW-1185">Reference proteome</keyword>
<evidence type="ECO:0000313" key="2">
    <source>
        <dbReference type="Proteomes" id="UP000828390"/>
    </source>
</evidence>
<evidence type="ECO:0000313" key="1">
    <source>
        <dbReference type="EMBL" id="KAH3689614.1"/>
    </source>
</evidence>
<dbReference type="EMBL" id="JAIWYP010000106">
    <property type="protein sequence ID" value="KAH3689614.1"/>
    <property type="molecule type" value="Genomic_DNA"/>
</dbReference>
<reference evidence="1" key="1">
    <citation type="journal article" date="2019" name="bioRxiv">
        <title>The Genome of the Zebra Mussel, Dreissena polymorpha: A Resource for Invasive Species Research.</title>
        <authorList>
            <person name="McCartney M.A."/>
            <person name="Auch B."/>
            <person name="Kono T."/>
            <person name="Mallez S."/>
            <person name="Zhang Y."/>
            <person name="Obille A."/>
            <person name="Becker A."/>
            <person name="Abrahante J.E."/>
            <person name="Garbe J."/>
            <person name="Badalamenti J.P."/>
            <person name="Herman A."/>
            <person name="Mangelson H."/>
            <person name="Liachko I."/>
            <person name="Sullivan S."/>
            <person name="Sone E.D."/>
            <person name="Koren S."/>
            <person name="Silverstein K.A.T."/>
            <person name="Beckman K.B."/>
            <person name="Gohl D.M."/>
        </authorList>
    </citation>
    <scope>NUCLEOTIDE SEQUENCE</scope>
    <source>
        <strain evidence="1">Duluth1</strain>
        <tissue evidence="1">Whole animal</tissue>
    </source>
</reference>
<dbReference type="Proteomes" id="UP000828390">
    <property type="component" value="Unassembled WGS sequence"/>
</dbReference>
<comment type="caution">
    <text evidence="1">The sequence shown here is derived from an EMBL/GenBank/DDBJ whole genome shotgun (WGS) entry which is preliminary data.</text>
</comment>
<name>A0A9D3XW54_DREPO</name>
<organism evidence="1 2">
    <name type="scientific">Dreissena polymorpha</name>
    <name type="common">Zebra mussel</name>
    <name type="synonym">Mytilus polymorpha</name>
    <dbReference type="NCBI Taxonomy" id="45954"/>
    <lineage>
        <taxon>Eukaryota</taxon>
        <taxon>Metazoa</taxon>
        <taxon>Spiralia</taxon>
        <taxon>Lophotrochozoa</taxon>
        <taxon>Mollusca</taxon>
        <taxon>Bivalvia</taxon>
        <taxon>Autobranchia</taxon>
        <taxon>Heteroconchia</taxon>
        <taxon>Euheterodonta</taxon>
        <taxon>Imparidentia</taxon>
        <taxon>Neoheterodontei</taxon>
        <taxon>Myida</taxon>
        <taxon>Dreissenoidea</taxon>
        <taxon>Dreissenidae</taxon>
        <taxon>Dreissena</taxon>
    </lineage>
</organism>